<dbReference type="GO" id="GO:0006412">
    <property type="term" value="P:translation"/>
    <property type="evidence" value="ECO:0007669"/>
    <property type="project" value="UniProtKB-UniRule"/>
</dbReference>
<dbReference type="InterPro" id="IPR020057">
    <property type="entry name" value="Ribosomal_bL25_b-dom"/>
</dbReference>
<keyword evidence="3 5" id="KW-0689">Ribosomal protein</keyword>
<dbReference type="HAMAP" id="MF_01334">
    <property type="entry name" value="Ribosomal_bL25_CTC"/>
    <property type="match status" value="1"/>
</dbReference>
<name>A0A4S4ARV6_9RHOO</name>
<dbReference type="NCBIfam" id="NF004130">
    <property type="entry name" value="PRK05618.1-5"/>
    <property type="match status" value="1"/>
</dbReference>
<dbReference type="CDD" id="cd00495">
    <property type="entry name" value="Ribosomal_L25_TL5_CTC"/>
    <property type="match status" value="1"/>
</dbReference>
<evidence type="ECO:0000256" key="4">
    <source>
        <dbReference type="ARBA" id="ARBA00023274"/>
    </source>
</evidence>
<dbReference type="InterPro" id="IPR020055">
    <property type="entry name" value="Ribosomal_bL25_short"/>
</dbReference>
<feature type="domain" description="Large ribosomal subunit protein bL25 L25" evidence="7">
    <location>
        <begin position="6"/>
        <end position="92"/>
    </location>
</feature>
<dbReference type="FunFam" id="2.40.240.10:FF:000002">
    <property type="entry name" value="50S ribosomal protein L25"/>
    <property type="match status" value="1"/>
</dbReference>
<evidence type="ECO:0000313" key="10">
    <source>
        <dbReference type="Proteomes" id="UP000307956"/>
    </source>
</evidence>
<sequence>MTIEFKATQREEQGSSASRRLRRAGQLPGIIYGGDVAALPITMDHNELYHLLNKEAFHSSVLTVDLDGKKQTVVLRDAQWHAYKPQVLHIDFQRVDATHKIHLKVPLHFANGENSPAVKLGGGLISHVITELDVNCLPGDLPTFIEVDLGGLEADQSIHASQIKLPEGVDLVLHGDADPVVVTVLKTKGEAAAEEEGSAEG</sequence>
<dbReference type="NCBIfam" id="TIGR00731">
    <property type="entry name" value="bL25_bact_ctc"/>
    <property type="match status" value="1"/>
</dbReference>
<dbReference type="NCBIfam" id="NF004128">
    <property type="entry name" value="PRK05618.1-2"/>
    <property type="match status" value="1"/>
</dbReference>
<evidence type="ECO:0000259" key="8">
    <source>
        <dbReference type="Pfam" id="PF14693"/>
    </source>
</evidence>
<evidence type="ECO:0000313" key="9">
    <source>
        <dbReference type="EMBL" id="THF61230.1"/>
    </source>
</evidence>
<evidence type="ECO:0000256" key="2">
    <source>
        <dbReference type="ARBA" id="ARBA00022884"/>
    </source>
</evidence>
<dbReference type="Pfam" id="PF01386">
    <property type="entry name" value="Ribosomal_L25p"/>
    <property type="match status" value="1"/>
</dbReference>
<dbReference type="InterPro" id="IPR020930">
    <property type="entry name" value="Ribosomal_uL5_bac-type"/>
</dbReference>
<evidence type="ECO:0000256" key="5">
    <source>
        <dbReference type="HAMAP-Rule" id="MF_01334"/>
    </source>
</evidence>
<dbReference type="OrthoDB" id="9806411at2"/>
<dbReference type="InterPro" id="IPR037121">
    <property type="entry name" value="Ribosomal_bL25_C"/>
</dbReference>
<dbReference type="PANTHER" id="PTHR33284:SF1">
    <property type="entry name" value="RIBOSOMAL PROTEIN L25_GLN-TRNA SYNTHETASE, ANTI-CODON-BINDING DOMAIN-CONTAINING PROTEIN"/>
    <property type="match status" value="1"/>
</dbReference>
<organism evidence="9 10">
    <name type="scientific">Pseudothauera rhizosphaerae</name>
    <dbReference type="NCBI Taxonomy" id="2565932"/>
    <lineage>
        <taxon>Bacteria</taxon>
        <taxon>Pseudomonadati</taxon>
        <taxon>Pseudomonadota</taxon>
        <taxon>Betaproteobacteria</taxon>
        <taxon>Rhodocyclales</taxon>
        <taxon>Zoogloeaceae</taxon>
        <taxon>Pseudothauera</taxon>
    </lineage>
</organism>
<dbReference type="InterPro" id="IPR011035">
    <property type="entry name" value="Ribosomal_bL25/Gln-tRNA_synth"/>
</dbReference>
<comment type="function">
    <text evidence="5">This is one of the proteins that binds to the 5S RNA in the ribosome where it forms part of the central protuberance.</text>
</comment>
<keyword evidence="4 5" id="KW-0687">Ribonucleoprotein</keyword>
<feature type="domain" description="Large ribosomal subunit protein bL25 beta" evidence="8">
    <location>
        <begin position="100"/>
        <end position="187"/>
    </location>
</feature>
<dbReference type="AlphaFoldDB" id="A0A4S4ARV6"/>
<dbReference type="NCBIfam" id="NF004612">
    <property type="entry name" value="PRK05943.1"/>
    <property type="match status" value="1"/>
</dbReference>
<dbReference type="SUPFAM" id="SSF50715">
    <property type="entry name" value="Ribosomal protein L25-like"/>
    <property type="match status" value="1"/>
</dbReference>
<keyword evidence="10" id="KW-1185">Reference proteome</keyword>
<dbReference type="HAMAP" id="MF_01336">
    <property type="entry name" value="Ribosomal_bL25"/>
    <property type="match status" value="1"/>
</dbReference>
<evidence type="ECO:0000256" key="3">
    <source>
        <dbReference type="ARBA" id="ARBA00022980"/>
    </source>
</evidence>
<dbReference type="Pfam" id="PF14693">
    <property type="entry name" value="Ribosomal_TL5_C"/>
    <property type="match status" value="1"/>
</dbReference>
<dbReference type="EMBL" id="SSOD01000007">
    <property type="protein sequence ID" value="THF61230.1"/>
    <property type="molecule type" value="Genomic_DNA"/>
</dbReference>
<dbReference type="GO" id="GO:0008097">
    <property type="term" value="F:5S rRNA binding"/>
    <property type="evidence" value="ECO:0007669"/>
    <property type="project" value="InterPro"/>
</dbReference>
<dbReference type="GO" id="GO:0022625">
    <property type="term" value="C:cytosolic large ribosomal subunit"/>
    <property type="evidence" value="ECO:0007669"/>
    <property type="project" value="TreeGrafter"/>
</dbReference>
<dbReference type="InterPro" id="IPR020056">
    <property type="entry name" value="Rbsml_bL25/Gln-tRNA_synth_N"/>
</dbReference>
<dbReference type="RefSeq" id="WP_136384935.1">
    <property type="nucleotide sequence ID" value="NZ_SSOD01000007.1"/>
</dbReference>
<dbReference type="PANTHER" id="PTHR33284">
    <property type="entry name" value="RIBOSOMAL PROTEIN L25/GLN-TRNA SYNTHETASE, ANTI-CODON-BINDING DOMAIN-CONTAINING PROTEIN"/>
    <property type="match status" value="1"/>
</dbReference>
<dbReference type="Gene3D" id="2.170.120.20">
    <property type="entry name" value="Ribosomal protein L25, beta domain"/>
    <property type="match status" value="1"/>
</dbReference>
<dbReference type="Gene3D" id="2.40.240.10">
    <property type="entry name" value="Ribosomal Protein L25, Chain P"/>
    <property type="match status" value="1"/>
</dbReference>
<protein>
    <recommendedName>
        <fullName evidence="5">Large ribosomal subunit protein bL25</fullName>
    </recommendedName>
    <alternativeName>
        <fullName evidence="5">General stress protein CTC</fullName>
    </alternativeName>
</protein>
<dbReference type="InterPro" id="IPR029751">
    <property type="entry name" value="Ribosomal_L25_dom"/>
</dbReference>
<dbReference type="Proteomes" id="UP000307956">
    <property type="component" value="Unassembled WGS sequence"/>
</dbReference>
<evidence type="ECO:0000256" key="1">
    <source>
        <dbReference type="ARBA" id="ARBA00022730"/>
    </source>
</evidence>
<proteinExistence type="inferred from homology"/>
<comment type="subunit">
    <text evidence="5">Part of the 50S ribosomal subunit; part of the 5S rRNA/L5/L18/L25 subcomplex. Contacts the 5S rRNA. Binds to the 5S rRNA independently of L5 and L18.</text>
</comment>
<evidence type="ECO:0000259" key="7">
    <source>
        <dbReference type="Pfam" id="PF01386"/>
    </source>
</evidence>
<evidence type="ECO:0000256" key="6">
    <source>
        <dbReference type="SAM" id="MobiDB-lite"/>
    </source>
</evidence>
<dbReference type="GO" id="GO:0003735">
    <property type="term" value="F:structural constituent of ribosome"/>
    <property type="evidence" value="ECO:0007669"/>
    <property type="project" value="InterPro"/>
</dbReference>
<feature type="region of interest" description="Disordered" evidence="6">
    <location>
        <begin position="1"/>
        <end position="20"/>
    </location>
</feature>
<gene>
    <name evidence="5" type="primary">rplY</name>
    <name evidence="5" type="synonym">ctc</name>
    <name evidence="9" type="ORF">E6O51_10430</name>
</gene>
<reference evidence="9 10" key="1">
    <citation type="submission" date="2019-04" db="EMBL/GenBank/DDBJ databases">
        <title>Azoarcus rhizosphaerae sp. nov. isolated from rhizosphere of Ficus religiosa.</title>
        <authorList>
            <person name="Lin S.-Y."/>
            <person name="Hameed A."/>
            <person name="Hsu Y.-H."/>
            <person name="Young C.-C."/>
        </authorList>
    </citation>
    <scope>NUCLEOTIDE SEQUENCE [LARGE SCALE GENOMIC DNA]</scope>
    <source>
        <strain evidence="9 10">CC-YHH848</strain>
    </source>
</reference>
<comment type="caution">
    <text evidence="9">The sequence shown here is derived from an EMBL/GenBank/DDBJ whole genome shotgun (WGS) entry which is preliminary data.</text>
</comment>
<accession>A0A4S4ARV6</accession>
<keyword evidence="1 5" id="KW-0699">rRNA-binding</keyword>
<dbReference type="InterPro" id="IPR001021">
    <property type="entry name" value="Ribosomal_bL25_long"/>
</dbReference>
<keyword evidence="2 5" id="KW-0694">RNA-binding</keyword>
<comment type="similarity">
    <text evidence="5">Belongs to the bacterial ribosomal protein bL25 family. CTC subfamily.</text>
</comment>